<dbReference type="Gene3D" id="3.40.430.10">
    <property type="entry name" value="Dihydrofolate Reductase, subunit A"/>
    <property type="match status" value="1"/>
</dbReference>
<accession>A0A7D7LZD3</accession>
<dbReference type="Pfam" id="PF01872">
    <property type="entry name" value="RibD_C"/>
    <property type="match status" value="1"/>
</dbReference>
<evidence type="ECO:0000256" key="2">
    <source>
        <dbReference type="ARBA" id="ARBA00022857"/>
    </source>
</evidence>
<feature type="domain" description="Bacterial bifunctional deaminase-reductase C-terminal" evidence="4">
    <location>
        <begin position="45"/>
        <end position="236"/>
    </location>
</feature>
<evidence type="ECO:0000313" key="5">
    <source>
        <dbReference type="EMBL" id="QMT03538.1"/>
    </source>
</evidence>
<dbReference type="PANTHER" id="PTHR38011:SF7">
    <property type="entry name" value="2,5-DIAMINO-6-RIBOSYLAMINO-4(3H)-PYRIMIDINONE 5'-PHOSPHATE REDUCTASE"/>
    <property type="match status" value="1"/>
</dbReference>
<dbReference type="AlphaFoldDB" id="A0A7D7LZD3"/>
<keyword evidence="2" id="KW-0521">NADP</keyword>
<dbReference type="EMBL" id="CP059491">
    <property type="protein sequence ID" value="QMT03538.1"/>
    <property type="molecule type" value="Genomic_DNA"/>
</dbReference>
<dbReference type="RefSeq" id="WP_219851400.1">
    <property type="nucleotide sequence ID" value="NZ_CP059491.1"/>
</dbReference>
<comment type="pathway">
    <text evidence="1">Cofactor biosynthesis; riboflavin biosynthesis.</text>
</comment>
<dbReference type="SUPFAM" id="SSF53597">
    <property type="entry name" value="Dihydrofolate reductase-like"/>
    <property type="match status" value="1"/>
</dbReference>
<evidence type="ECO:0000256" key="1">
    <source>
        <dbReference type="ARBA" id="ARBA00005104"/>
    </source>
</evidence>
<dbReference type="GO" id="GO:0009231">
    <property type="term" value="P:riboflavin biosynthetic process"/>
    <property type="evidence" value="ECO:0007669"/>
    <property type="project" value="InterPro"/>
</dbReference>
<proteinExistence type="predicted"/>
<dbReference type="PANTHER" id="PTHR38011">
    <property type="entry name" value="DIHYDROFOLATE REDUCTASE FAMILY PROTEIN (AFU_ORTHOLOGUE AFUA_8G06820)"/>
    <property type="match status" value="1"/>
</dbReference>
<reference evidence="6" key="1">
    <citation type="submission" date="2020-07" db="EMBL/GenBank/DDBJ databases">
        <title>novel species isolated from the respiratory tract of Marmot.</title>
        <authorList>
            <person name="Zhang G."/>
        </authorList>
    </citation>
    <scope>NUCLEOTIDE SEQUENCE [LARGE SCALE GENOMIC DNA]</scope>
    <source>
        <strain evidence="6">686</strain>
    </source>
</reference>
<dbReference type="Proteomes" id="UP000515663">
    <property type="component" value="Chromosome"/>
</dbReference>
<keyword evidence="3" id="KW-0560">Oxidoreductase</keyword>
<dbReference type="InterPro" id="IPR002734">
    <property type="entry name" value="RibDG_C"/>
</dbReference>
<dbReference type="InterPro" id="IPR050765">
    <property type="entry name" value="Riboflavin_Biosynth_HTPR"/>
</dbReference>
<sequence length="274" mass="28148">MFHLQKATHVTSGDVDDSGDAALLWLAEQYLYPPRPAAGPGAAAPFVRANMVASIDGSVAHEGKSGGLGGPGDRLLFRVLRGLADVILVGAGTATAEGYGQPRPDGLFADLRASNGQADAPTLALVSRCLSVLPDFAPVSDPNTVVLTCAAAPADRRAALVDAGATLVDCGEDTVDPSTLLERCGERGWARVLCEGGPTLLGSLVAADLLDELCLTTSPNLVGGAAGRIVSGVGDPLTTVAAGMLHPMQPTSIITDDDGFVFTRWLRRGRSSIH</sequence>
<protein>
    <submittedName>
        <fullName evidence="5">Dihydrofolate reductase family protein</fullName>
    </submittedName>
</protein>
<gene>
    <name evidence="5" type="ORF">H1R19_10895</name>
</gene>
<evidence type="ECO:0000256" key="3">
    <source>
        <dbReference type="ARBA" id="ARBA00023002"/>
    </source>
</evidence>
<dbReference type="GO" id="GO:0008703">
    <property type="term" value="F:5-amino-6-(5-phosphoribosylamino)uracil reductase activity"/>
    <property type="evidence" value="ECO:0007669"/>
    <property type="project" value="InterPro"/>
</dbReference>
<name>A0A7D7LZD3_9ACTN</name>
<dbReference type="InterPro" id="IPR024072">
    <property type="entry name" value="DHFR-like_dom_sf"/>
</dbReference>
<organism evidence="5 6">
    <name type="scientific">Gordonia jinghuaiqii</name>
    <dbReference type="NCBI Taxonomy" id="2758710"/>
    <lineage>
        <taxon>Bacteria</taxon>
        <taxon>Bacillati</taxon>
        <taxon>Actinomycetota</taxon>
        <taxon>Actinomycetes</taxon>
        <taxon>Mycobacteriales</taxon>
        <taxon>Gordoniaceae</taxon>
        <taxon>Gordonia</taxon>
    </lineage>
</organism>
<evidence type="ECO:0000313" key="6">
    <source>
        <dbReference type="Proteomes" id="UP000515663"/>
    </source>
</evidence>
<evidence type="ECO:0000259" key="4">
    <source>
        <dbReference type="Pfam" id="PF01872"/>
    </source>
</evidence>
<keyword evidence="6" id="KW-1185">Reference proteome</keyword>
<dbReference type="KEGG" id="gji:H1R19_10895"/>